<keyword evidence="1" id="KW-0472">Membrane</keyword>
<proteinExistence type="predicted"/>
<feature type="non-terminal residue" evidence="2">
    <location>
        <position position="1"/>
    </location>
</feature>
<keyword evidence="1" id="KW-1133">Transmembrane helix</keyword>
<dbReference type="EMBL" id="CAKN01000002">
    <property type="protein sequence ID" value="CCJ32493.1"/>
    <property type="molecule type" value="Genomic_DNA"/>
</dbReference>
<evidence type="ECO:0000313" key="2">
    <source>
        <dbReference type="EMBL" id="CCJ32493.1"/>
    </source>
</evidence>
<geneLocation type="mitochondrion" evidence="2"/>
<keyword evidence="1" id="KW-0812">Transmembrane</keyword>
<name>L0PGU3_PNEJI</name>
<accession>L0PGU3</accession>
<dbReference type="VEuPathDB" id="FungiDB:PNEJI1_m005015"/>
<feature type="transmembrane region" description="Helical" evidence="1">
    <location>
        <begin position="53"/>
        <end position="75"/>
    </location>
</feature>
<sequence>CSWSVKVYQFQNKNLIKYSTLNLKESKHLTSFLNVFFYPFGYISNPHIALTNYWMWITFFYYLIKPFPFSIRLLLETSLSKVYGKCVVVEAMPLKYPFLNSAIYSQYIANSQFNDLELLQHSSSTHFIGQLLGITVWIAGWLLKTWASVSEFSVGSVSSFKDSYLFDFKDKNGVKSVSVTLYSSS</sequence>
<gene>
    <name evidence="2" type="ORF">PNEJI1_m005015</name>
</gene>
<organism>
    <name type="scientific">Pneumocystis jirovecii</name>
    <name type="common">Human pneumocystis pneumonia agent</name>
    <dbReference type="NCBI Taxonomy" id="42068"/>
    <lineage>
        <taxon>Eukaryota</taxon>
        <taxon>Fungi</taxon>
        <taxon>Dikarya</taxon>
        <taxon>Ascomycota</taxon>
        <taxon>Taphrinomycotina</taxon>
        <taxon>Pneumocystomycetes</taxon>
        <taxon>Pneumocystaceae</taxon>
        <taxon>Pneumocystis</taxon>
    </lineage>
</organism>
<keyword evidence="2" id="KW-0496">Mitochondrion</keyword>
<reference evidence="2" key="1">
    <citation type="journal article" date="2012" name="MBio">
        <title>De novo assembly of the Pneumocystis jirovecii genome from a single bronchoalveolar lavage fluid specimen from a patient.</title>
        <authorList>
            <person name="Cisse O.H."/>
            <person name="Pagni M."/>
            <person name="Hauser P.M."/>
        </authorList>
    </citation>
    <scope>NUCLEOTIDE SEQUENCE [LARGE SCALE GENOMIC DNA]</scope>
    <source>
        <strain evidence="2">SE8</strain>
    </source>
</reference>
<feature type="non-terminal residue" evidence="2">
    <location>
        <position position="185"/>
    </location>
</feature>
<protein>
    <submittedName>
        <fullName evidence="2">Orf 195</fullName>
    </submittedName>
</protein>
<dbReference type="AlphaFoldDB" id="L0PGU3"/>
<evidence type="ECO:0000256" key="1">
    <source>
        <dbReference type="SAM" id="Phobius"/>
    </source>
</evidence>
<comment type="caution">
    <text evidence="2">The sequence shown here is derived from an EMBL/GenBank/DDBJ whole genome shotgun (WGS) entry which is preliminary data.</text>
</comment>
<dbReference type="InParanoid" id="L0PGU3"/>